<dbReference type="PRINTS" id="PR00411">
    <property type="entry name" value="PNDRDTASEI"/>
</dbReference>
<dbReference type="InterPro" id="IPR027477">
    <property type="entry name" value="Succ_DH/fumarate_Rdtase_cat_sf"/>
</dbReference>
<dbReference type="SUPFAM" id="SSF51905">
    <property type="entry name" value="FAD/NAD(P)-binding domain"/>
    <property type="match status" value="1"/>
</dbReference>
<dbReference type="GO" id="GO:0034628">
    <property type="term" value="P:'de novo' NAD+ biosynthetic process from L-aspartate"/>
    <property type="evidence" value="ECO:0007669"/>
    <property type="project" value="TreeGrafter"/>
</dbReference>
<dbReference type="PIRSF" id="PIRSF000171">
    <property type="entry name" value="SDHA_APRA_LASPO"/>
    <property type="match status" value="1"/>
</dbReference>
<evidence type="ECO:0000259" key="14">
    <source>
        <dbReference type="Pfam" id="PF00890"/>
    </source>
</evidence>
<sequence length="490" mass="51542">MKTDLLIIGGGIAGSYAALKARAAGLRVVLACKSALEGGSTRWAQGGIAAPLNDADNAAHLHDTLAAGRGLCDPQAVRVFVDEARARLEELYVWGVPFAHEGTLEGGHGQARVRHAYGDATGLAISEVLSKRVRLSGTVVLEGAFARRLMRSASGRVCGAELESGGELLDVEAGATLLASGGMGRLFGVTTAPPEVTGDGLALAYRAGAELRDLEFVQFHPTVFVHGGRGLLVSEAARGEGGVLLNAAGERFMERYDPLLELAPRDVVARAIASESARGQVFLDLRHLGAEFVSQRFPSIRRQLLEAGTDIARQPVPVRPAVHYTIGGVTTDLWGRTTVPGLYAAGEVASSGLHGANRLASNSLSEGLVFGARAVRAAADELVCEPCAQRTPVETLEAPALARVREILDRAAGIVRSGPALEAALSALPRPRAADGTQAALEGGNLALLARLLLESALSRRESRGAHWREDHPETGEARHTVRRLETALR</sequence>
<comment type="catalytic activity">
    <reaction evidence="9">
        <text>L-aspartate + O2 = iminosuccinate + H2O2</text>
        <dbReference type="Rhea" id="RHEA:25876"/>
        <dbReference type="ChEBI" id="CHEBI:15379"/>
        <dbReference type="ChEBI" id="CHEBI:16240"/>
        <dbReference type="ChEBI" id="CHEBI:29991"/>
        <dbReference type="ChEBI" id="CHEBI:77875"/>
        <dbReference type="EC" id="1.4.3.16"/>
    </reaction>
    <physiologicalReaction direction="left-to-right" evidence="9">
        <dbReference type="Rhea" id="RHEA:25877"/>
    </physiologicalReaction>
</comment>
<dbReference type="PANTHER" id="PTHR42716:SF2">
    <property type="entry name" value="L-ASPARTATE OXIDASE, CHLOROPLASTIC"/>
    <property type="match status" value="1"/>
</dbReference>
<evidence type="ECO:0000259" key="15">
    <source>
        <dbReference type="Pfam" id="PF02910"/>
    </source>
</evidence>
<feature type="active site" description="Proton acceptor" evidence="11">
    <location>
        <position position="265"/>
    </location>
</feature>
<evidence type="ECO:0000256" key="3">
    <source>
        <dbReference type="ARBA" id="ARBA00008562"/>
    </source>
</evidence>
<keyword evidence="17" id="KW-1185">Reference proteome</keyword>
<organism evidence="16 17">
    <name type="scientific">Deinobacterium chartae</name>
    <dbReference type="NCBI Taxonomy" id="521158"/>
    <lineage>
        <taxon>Bacteria</taxon>
        <taxon>Thermotogati</taxon>
        <taxon>Deinococcota</taxon>
        <taxon>Deinococci</taxon>
        <taxon>Deinococcales</taxon>
        <taxon>Deinococcaceae</taxon>
        <taxon>Deinobacterium</taxon>
    </lineage>
</organism>
<dbReference type="PANTHER" id="PTHR42716">
    <property type="entry name" value="L-ASPARTATE OXIDASE"/>
    <property type="match status" value="1"/>
</dbReference>
<dbReference type="FunFam" id="3.90.700.10:FF:000002">
    <property type="entry name" value="L-aspartate oxidase"/>
    <property type="match status" value="1"/>
</dbReference>
<keyword evidence="6 12" id="KW-0662">Pyridine nucleotide biosynthesis</keyword>
<dbReference type="InterPro" id="IPR005288">
    <property type="entry name" value="NadB"/>
</dbReference>
<evidence type="ECO:0000256" key="9">
    <source>
        <dbReference type="ARBA" id="ARBA00048305"/>
    </source>
</evidence>
<feature type="domain" description="FAD-dependent oxidoreductase 2 FAD-binding" evidence="14">
    <location>
        <begin position="4"/>
        <end position="364"/>
    </location>
</feature>
<evidence type="ECO:0000256" key="2">
    <source>
        <dbReference type="ARBA" id="ARBA00004950"/>
    </source>
</evidence>
<evidence type="ECO:0000256" key="12">
    <source>
        <dbReference type="RuleBase" id="RU362049"/>
    </source>
</evidence>
<dbReference type="SUPFAM" id="SSF56425">
    <property type="entry name" value="Succinate dehydrogenase/fumarate reductase flavoprotein, catalytic domain"/>
    <property type="match status" value="1"/>
</dbReference>
<accession>A0A841I124</accession>
<evidence type="ECO:0000256" key="11">
    <source>
        <dbReference type="PIRSR" id="PIRSR000171-1"/>
    </source>
</evidence>
<dbReference type="Pfam" id="PF00890">
    <property type="entry name" value="FAD_binding_2"/>
    <property type="match status" value="1"/>
</dbReference>
<evidence type="ECO:0000313" key="17">
    <source>
        <dbReference type="Proteomes" id="UP000569951"/>
    </source>
</evidence>
<dbReference type="PRINTS" id="PR00368">
    <property type="entry name" value="FADPNR"/>
</dbReference>
<feature type="domain" description="Fumarate reductase/succinate dehydrogenase flavoprotein-like C-terminal" evidence="15">
    <location>
        <begin position="438"/>
        <end position="477"/>
    </location>
</feature>
<name>A0A841I124_9DEIO</name>
<dbReference type="RefSeq" id="WP_183985344.1">
    <property type="nucleotide sequence ID" value="NZ_JACHHG010000003.1"/>
</dbReference>
<dbReference type="NCBIfam" id="TIGR00551">
    <property type="entry name" value="nadB"/>
    <property type="match status" value="1"/>
</dbReference>
<evidence type="ECO:0000256" key="5">
    <source>
        <dbReference type="ARBA" id="ARBA00022630"/>
    </source>
</evidence>
<dbReference type="GO" id="GO:0008734">
    <property type="term" value="F:L-aspartate oxidase activity"/>
    <property type="evidence" value="ECO:0007669"/>
    <property type="project" value="UniProtKB-UniRule"/>
</dbReference>
<proteinExistence type="inferred from homology"/>
<dbReference type="InterPro" id="IPR036188">
    <property type="entry name" value="FAD/NAD-bd_sf"/>
</dbReference>
<comment type="subcellular location">
    <subcellularLocation>
        <location evidence="12">Cytoplasm</location>
    </subcellularLocation>
</comment>
<reference evidence="16 17" key="1">
    <citation type="submission" date="2020-08" db="EMBL/GenBank/DDBJ databases">
        <title>Genomic Encyclopedia of Type Strains, Phase IV (KMG-IV): sequencing the most valuable type-strain genomes for metagenomic binning, comparative biology and taxonomic classification.</title>
        <authorList>
            <person name="Goeker M."/>
        </authorList>
    </citation>
    <scope>NUCLEOTIDE SEQUENCE [LARGE SCALE GENOMIC DNA]</scope>
    <source>
        <strain evidence="16 17">DSM 21458</strain>
    </source>
</reference>
<keyword evidence="5 12" id="KW-0285">Flavoprotein</keyword>
<protein>
    <recommendedName>
        <fullName evidence="4 10">L-aspartate oxidase</fullName>
        <ecNumber evidence="4 10">1.4.3.16</ecNumber>
    </recommendedName>
</protein>
<comment type="cofactor">
    <cofactor evidence="1 12">
        <name>FAD</name>
        <dbReference type="ChEBI" id="CHEBI:57692"/>
    </cofactor>
</comment>
<evidence type="ECO:0000256" key="10">
    <source>
        <dbReference type="NCBIfam" id="TIGR00551"/>
    </source>
</evidence>
<evidence type="ECO:0000256" key="6">
    <source>
        <dbReference type="ARBA" id="ARBA00022642"/>
    </source>
</evidence>
<comment type="function">
    <text evidence="12">Catalyzes the oxidation of L-aspartate to iminoaspartate.</text>
</comment>
<comment type="caution">
    <text evidence="16">The sequence shown here is derived from an EMBL/GenBank/DDBJ whole genome shotgun (WGS) entry which is preliminary data.</text>
</comment>
<dbReference type="GO" id="GO:0005737">
    <property type="term" value="C:cytoplasm"/>
    <property type="evidence" value="ECO:0007669"/>
    <property type="project" value="UniProtKB-SubCell"/>
</dbReference>
<evidence type="ECO:0000256" key="7">
    <source>
        <dbReference type="ARBA" id="ARBA00022827"/>
    </source>
</evidence>
<dbReference type="InterPro" id="IPR015939">
    <property type="entry name" value="Fum_Rdtase/Succ_DH_flav-like_C"/>
</dbReference>
<dbReference type="Gene3D" id="3.50.50.60">
    <property type="entry name" value="FAD/NAD(P)-binding domain"/>
    <property type="match status" value="1"/>
</dbReference>
<evidence type="ECO:0000313" key="16">
    <source>
        <dbReference type="EMBL" id="MBB6097675.1"/>
    </source>
</evidence>
<dbReference type="EC" id="1.4.3.16" evidence="4 10"/>
<dbReference type="UniPathway" id="UPA00253">
    <property type="reaction ID" value="UER00326"/>
</dbReference>
<keyword evidence="7 12" id="KW-0274">FAD</keyword>
<dbReference type="Proteomes" id="UP000569951">
    <property type="component" value="Unassembled WGS sequence"/>
</dbReference>
<dbReference type="InterPro" id="IPR037099">
    <property type="entry name" value="Fum_R/Succ_DH_flav-like_C_sf"/>
</dbReference>
<evidence type="ECO:0000256" key="1">
    <source>
        <dbReference type="ARBA" id="ARBA00001974"/>
    </source>
</evidence>
<evidence type="ECO:0000256" key="13">
    <source>
        <dbReference type="SAM" id="MobiDB-lite"/>
    </source>
</evidence>
<comment type="pathway">
    <text evidence="2 12">Cofactor biosynthesis; NAD(+) biosynthesis; iminoaspartate from L-aspartate (oxidase route): step 1/1.</text>
</comment>
<dbReference type="Gene3D" id="1.20.58.100">
    <property type="entry name" value="Fumarate reductase/succinate dehydrogenase flavoprotein-like, C-terminal domain"/>
    <property type="match status" value="1"/>
</dbReference>
<dbReference type="InterPro" id="IPR003953">
    <property type="entry name" value="FAD-dep_OxRdtase_2_FAD-bd"/>
</dbReference>
<dbReference type="Gene3D" id="3.90.700.10">
    <property type="entry name" value="Succinate dehydrogenase/fumarate reductase flavoprotein, catalytic domain"/>
    <property type="match status" value="1"/>
</dbReference>
<feature type="region of interest" description="Disordered" evidence="13">
    <location>
        <begin position="463"/>
        <end position="490"/>
    </location>
</feature>
<keyword evidence="8 12" id="KW-0560">Oxidoreductase</keyword>
<gene>
    <name evidence="16" type="ORF">HNR42_001092</name>
</gene>
<comment type="similarity">
    <text evidence="3 12">Belongs to the FAD-dependent oxidoreductase 2 family. NadB subfamily.</text>
</comment>
<dbReference type="EMBL" id="JACHHG010000003">
    <property type="protein sequence ID" value="MBB6097675.1"/>
    <property type="molecule type" value="Genomic_DNA"/>
</dbReference>
<dbReference type="Pfam" id="PF02910">
    <property type="entry name" value="Succ_DH_flav_C"/>
    <property type="match status" value="1"/>
</dbReference>
<evidence type="ECO:0000256" key="4">
    <source>
        <dbReference type="ARBA" id="ARBA00012173"/>
    </source>
</evidence>
<evidence type="ECO:0000256" key="8">
    <source>
        <dbReference type="ARBA" id="ARBA00023002"/>
    </source>
</evidence>
<dbReference type="AlphaFoldDB" id="A0A841I124"/>
<dbReference type="SUPFAM" id="SSF46977">
    <property type="entry name" value="Succinate dehydrogenase/fumarate reductase flavoprotein C-terminal domain"/>
    <property type="match status" value="1"/>
</dbReference>